<dbReference type="InterPro" id="IPR036388">
    <property type="entry name" value="WH-like_DNA-bd_sf"/>
</dbReference>
<dbReference type="InterPro" id="IPR000524">
    <property type="entry name" value="Tscrpt_reg_HTH_GntR"/>
</dbReference>
<dbReference type="InterPro" id="IPR015422">
    <property type="entry name" value="PyrdxlP-dep_Trfase_small"/>
</dbReference>
<organism evidence="7 8">
    <name type="scientific">Parasulfuritortus cantonensis</name>
    <dbReference type="NCBI Taxonomy" id="2528202"/>
    <lineage>
        <taxon>Bacteria</taxon>
        <taxon>Pseudomonadati</taxon>
        <taxon>Pseudomonadota</taxon>
        <taxon>Betaproteobacteria</taxon>
        <taxon>Nitrosomonadales</taxon>
        <taxon>Thiobacillaceae</taxon>
        <taxon>Parasulfuritortus</taxon>
    </lineage>
</organism>
<evidence type="ECO:0000259" key="6">
    <source>
        <dbReference type="PROSITE" id="PS50949"/>
    </source>
</evidence>
<accession>A0A4R1BDA1</accession>
<dbReference type="SUPFAM" id="SSF53383">
    <property type="entry name" value="PLP-dependent transferases"/>
    <property type="match status" value="1"/>
</dbReference>
<dbReference type="Proteomes" id="UP000295443">
    <property type="component" value="Unassembled WGS sequence"/>
</dbReference>
<evidence type="ECO:0000313" key="8">
    <source>
        <dbReference type="Proteomes" id="UP000295443"/>
    </source>
</evidence>
<keyword evidence="7" id="KW-0032">Aminotransferase</keyword>
<dbReference type="InterPro" id="IPR015421">
    <property type="entry name" value="PyrdxlP-dep_Trfase_major"/>
</dbReference>
<dbReference type="GO" id="GO:0008483">
    <property type="term" value="F:transaminase activity"/>
    <property type="evidence" value="ECO:0007669"/>
    <property type="project" value="UniProtKB-KW"/>
</dbReference>
<keyword evidence="8" id="KW-1185">Reference proteome</keyword>
<name>A0A4R1BDA1_9PROT</name>
<dbReference type="Pfam" id="PF00392">
    <property type="entry name" value="GntR"/>
    <property type="match status" value="1"/>
</dbReference>
<dbReference type="Gene3D" id="3.40.640.10">
    <property type="entry name" value="Type I PLP-dependent aspartate aminotransferase-like (Major domain)"/>
    <property type="match status" value="1"/>
</dbReference>
<proteinExistence type="inferred from homology"/>
<feature type="domain" description="HTH gntR-type" evidence="6">
    <location>
        <begin position="1"/>
        <end position="69"/>
    </location>
</feature>
<gene>
    <name evidence="7" type="ORF">EZJ19_08815</name>
</gene>
<dbReference type="OrthoDB" id="9804020at2"/>
<dbReference type="InterPro" id="IPR004839">
    <property type="entry name" value="Aminotransferase_I/II_large"/>
</dbReference>
<dbReference type="PROSITE" id="PS50949">
    <property type="entry name" value="HTH_GNTR"/>
    <property type="match status" value="1"/>
</dbReference>
<reference evidence="7 8" key="1">
    <citation type="submission" date="2019-03" db="EMBL/GenBank/DDBJ databases">
        <title>Genome sequence of Thiobacillaceae bacterium LSR1, a sulfur-oxidizing bacterium isolated from freshwater sediment.</title>
        <authorList>
            <person name="Li S."/>
        </authorList>
    </citation>
    <scope>NUCLEOTIDE SEQUENCE [LARGE SCALE GENOMIC DNA]</scope>
    <source>
        <strain evidence="7 8">LSR1</strain>
    </source>
</reference>
<protein>
    <submittedName>
        <fullName evidence="7">PLP-dependent aminotransferase family protein</fullName>
    </submittedName>
</protein>
<dbReference type="InterPro" id="IPR036390">
    <property type="entry name" value="WH_DNA-bd_sf"/>
</dbReference>
<keyword evidence="7" id="KW-0808">Transferase</keyword>
<keyword evidence="3" id="KW-0805">Transcription regulation</keyword>
<dbReference type="SMART" id="SM00345">
    <property type="entry name" value="HTH_GNTR"/>
    <property type="match status" value="1"/>
</dbReference>
<dbReference type="InterPro" id="IPR051446">
    <property type="entry name" value="HTH_trans_reg/aminotransferase"/>
</dbReference>
<dbReference type="PANTHER" id="PTHR46577">
    <property type="entry name" value="HTH-TYPE TRANSCRIPTIONAL REGULATORY PROTEIN GABR"/>
    <property type="match status" value="1"/>
</dbReference>
<keyword evidence="2" id="KW-0663">Pyridoxal phosphate</keyword>
<keyword evidence="4" id="KW-0238">DNA-binding</keyword>
<dbReference type="GO" id="GO:0030170">
    <property type="term" value="F:pyridoxal phosphate binding"/>
    <property type="evidence" value="ECO:0007669"/>
    <property type="project" value="InterPro"/>
</dbReference>
<evidence type="ECO:0000256" key="2">
    <source>
        <dbReference type="ARBA" id="ARBA00022898"/>
    </source>
</evidence>
<dbReference type="CDD" id="cd07377">
    <property type="entry name" value="WHTH_GntR"/>
    <property type="match status" value="1"/>
</dbReference>
<dbReference type="Pfam" id="PF00155">
    <property type="entry name" value="Aminotran_1_2"/>
    <property type="match status" value="1"/>
</dbReference>
<dbReference type="PANTHER" id="PTHR46577:SF1">
    <property type="entry name" value="HTH-TYPE TRANSCRIPTIONAL REGULATORY PROTEIN GABR"/>
    <property type="match status" value="1"/>
</dbReference>
<comment type="similarity">
    <text evidence="1">In the C-terminal section; belongs to the class-I pyridoxal-phosphate-dependent aminotransferase family.</text>
</comment>
<dbReference type="Gene3D" id="3.90.1150.10">
    <property type="entry name" value="Aspartate Aminotransferase, domain 1"/>
    <property type="match status" value="1"/>
</dbReference>
<dbReference type="GO" id="GO:0003700">
    <property type="term" value="F:DNA-binding transcription factor activity"/>
    <property type="evidence" value="ECO:0007669"/>
    <property type="project" value="InterPro"/>
</dbReference>
<evidence type="ECO:0000256" key="4">
    <source>
        <dbReference type="ARBA" id="ARBA00023125"/>
    </source>
</evidence>
<dbReference type="Gene3D" id="1.10.10.10">
    <property type="entry name" value="Winged helix-like DNA-binding domain superfamily/Winged helix DNA-binding domain"/>
    <property type="match status" value="1"/>
</dbReference>
<sequence>MNLYENLAAQLKDAIREGVYPPGERVPSVRRLSERHRVSQATVVAAYRLLESHGWLEARPQSGFYARQPESAPAPARPGAAAEGPCQVNVTERTLRMLRNTQRKDLVSFGAAVPQPEFLPLADLRASLKRCLRAAEDLGSRYSFPPGEEALRVRIARRAEDSGCRFGPDEIVVTDGCQEALNLALRAVARTGDIVAIESPAFFGTLQAIESLGMQALEIPGDPDTGISLEALALALDRWPVKAVMVVSNYSNPTGGLMPDANKARLVRLLAARGVPLIEDDIYGDLCHGRDRPLAAKAYDRDGNVLLCSSFTKSIAPGYRIGWIVPGRWQQTVEHLKYMSTMGNATLTQLAVADYLADSRYERHLGRVRRVYADNLARIQAGIARYFPYGTRASRPGGGFVLWVELPEGIDTEDLYERALAAGVSFTPGRLFSAQARYGNCLRLAAALTWDGRAEAALAELGRLAGRH</sequence>
<evidence type="ECO:0000256" key="1">
    <source>
        <dbReference type="ARBA" id="ARBA00005384"/>
    </source>
</evidence>
<keyword evidence="5" id="KW-0804">Transcription</keyword>
<dbReference type="EMBL" id="SJZB01000032">
    <property type="protein sequence ID" value="TCJ14997.1"/>
    <property type="molecule type" value="Genomic_DNA"/>
</dbReference>
<evidence type="ECO:0000256" key="5">
    <source>
        <dbReference type="ARBA" id="ARBA00023163"/>
    </source>
</evidence>
<dbReference type="GO" id="GO:0003677">
    <property type="term" value="F:DNA binding"/>
    <property type="evidence" value="ECO:0007669"/>
    <property type="project" value="UniProtKB-KW"/>
</dbReference>
<comment type="caution">
    <text evidence="7">The sequence shown here is derived from an EMBL/GenBank/DDBJ whole genome shotgun (WGS) entry which is preliminary data.</text>
</comment>
<evidence type="ECO:0000256" key="3">
    <source>
        <dbReference type="ARBA" id="ARBA00023015"/>
    </source>
</evidence>
<dbReference type="InterPro" id="IPR015424">
    <property type="entry name" value="PyrdxlP-dep_Trfase"/>
</dbReference>
<dbReference type="AlphaFoldDB" id="A0A4R1BDA1"/>
<dbReference type="SUPFAM" id="SSF46785">
    <property type="entry name" value="Winged helix' DNA-binding domain"/>
    <property type="match status" value="1"/>
</dbReference>
<dbReference type="CDD" id="cd00609">
    <property type="entry name" value="AAT_like"/>
    <property type="match status" value="1"/>
</dbReference>
<evidence type="ECO:0000313" key="7">
    <source>
        <dbReference type="EMBL" id="TCJ14997.1"/>
    </source>
</evidence>